<dbReference type="EMBL" id="FZMO01000013">
    <property type="protein sequence ID" value="SNQ45689.1"/>
    <property type="molecule type" value="Genomic_DNA"/>
</dbReference>
<dbReference type="Proteomes" id="UP000234331">
    <property type="component" value="Unassembled WGS sequence"/>
</dbReference>
<sequence>MTRRLTPLPAFFRLWPDPGLAVLRAAEGQGQGQVLLGGSPLRLMTLSPAGAGAFARLRAGGPVGDAGAGAAALARRLADAGLLHPLPPASAGAATGTGAAGAVGTAAPALTAVVPARDEARRIGALVTLLRARCAEVIVVDDGSRDATAVAAASAGARVIRHPHPRGPAAARTTGARAARTELIVFCDGDVRPTGDWLERLAAHLADPAVAAAAPRVSSPVPPGGRPGLRARYEAARSPLDLGARAAPVRPGARVSYVPTAALVIRRRLVAFDPALRYGEDVDLVWRLVAAGHTVRYEPAAVVGHEPRGSWWAWARQRHGYGRSAAALARRHPGALRPARGAAATVTIAALLAARTRPARLAGLAGLVVAVASTGRTVQRLARRLERVERPALVALALTARGRGHGLRAAAETARRVWLIPLACAGAPGRLVLAAAAAPLVGDWWAERPDVGLLPYVLLRVADDAAYCAGVWTGCLSHGSLDPLLPTRRARLPSTV</sequence>
<protein>
    <submittedName>
        <fullName evidence="2">Putative glycosyl transferase</fullName>
    </submittedName>
</protein>
<dbReference type="AlphaFoldDB" id="A0A2I2KJ41"/>
<evidence type="ECO:0000259" key="1">
    <source>
        <dbReference type="Pfam" id="PF00535"/>
    </source>
</evidence>
<accession>A0A2I2KJ41</accession>
<dbReference type="PANTHER" id="PTHR43646:SF6">
    <property type="entry name" value="PRE-MYCOFACTOCIN GLYCOSYLTRANSFERASE"/>
    <property type="match status" value="1"/>
</dbReference>
<dbReference type="OrthoDB" id="5243838at2"/>
<dbReference type="InterPro" id="IPR023981">
    <property type="entry name" value="MftF"/>
</dbReference>
<dbReference type="Pfam" id="PF00535">
    <property type="entry name" value="Glycos_transf_2"/>
    <property type="match status" value="1"/>
</dbReference>
<dbReference type="InterPro" id="IPR029044">
    <property type="entry name" value="Nucleotide-diphossugar_trans"/>
</dbReference>
<dbReference type="GO" id="GO:0016740">
    <property type="term" value="F:transferase activity"/>
    <property type="evidence" value="ECO:0007669"/>
    <property type="project" value="UniProtKB-KW"/>
</dbReference>
<dbReference type="InterPro" id="IPR001173">
    <property type="entry name" value="Glyco_trans_2-like"/>
</dbReference>
<dbReference type="PANTHER" id="PTHR43646">
    <property type="entry name" value="GLYCOSYLTRANSFERASE"/>
    <property type="match status" value="1"/>
</dbReference>
<feature type="domain" description="Glycosyltransferase 2-like" evidence="1">
    <location>
        <begin position="112"/>
        <end position="221"/>
    </location>
</feature>
<dbReference type="SUPFAM" id="SSF53448">
    <property type="entry name" value="Nucleotide-diphospho-sugar transferases"/>
    <property type="match status" value="1"/>
</dbReference>
<dbReference type="RefSeq" id="WP_101829827.1">
    <property type="nucleotide sequence ID" value="NZ_FZMO01000013.1"/>
</dbReference>
<gene>
    <name evidence="2" type="ORF">FRACA_110003</name>
</gene>
<evidence type="ECO:0000313" key="2">
    <source>
        <dbReference type="EMBL" id="SNQ45689.1"/>
    </source>
</evidence>
<proteinExistence type="predicted"/>
<keyword evidence="3" id="KW-1185">Reference proteome</keyword>
<dbReference type="NCBIfam" id="TIGR03965">
    <property type="entry name" value="mycofact_glyco"/>
    <property type="match status" value="1"/>
</dbReference>
<name>A0A2I2KJ41_9ACTN</name>
<organism evidence="2 3">
    <name type="scientific">Frankia canadensis</name>
    <dbReference type="NCBI Taxonomy" id="1836972"/>
    <lineage>
        <taxon>Bacteria</taxon>
        <taxon>Bacillati</taxon>
        <taxon>Actinomycetota</taxon>
        <taxon>Actinomycetes</taxon>
        <taxon>Frankiales</taxon>
        <taxon>Frankiaceae</taxon>
        <taxon>Frankia</taxon>
    </lineage>
</organism>
<reference evidence="2 3" key="1">
    <citation type="submission" date="2017-06" db="EMBL/GenBank/DDBJ databases">
        <authorList>
            <person name="Kim H.J."/>
            <person name="Triplett B.A."/>
        </authorList>
    </citation>
    <scope>NUCLEOTIDE SEQUENCE [LARGE SCALE GENOMIC DNA]</scope>
    <source>
        <strain evidence="2">FRACA_ARgP5</strain>
    </source>
</reference>
<evidence type="ECO:0000313" key="3">
    <source>
        <dbReference type="Proteomes" id="UP000234331"/>
    </source>
</evidence>
<dbReference type="Gene3D" id="3.90.550.10">
    <property type="entry name" value="Spore Coat Polysaccharide Biosynthesis Protein SpsA, Chain A"/>
    <property type="match status" value="1"/>
</dbReference>
<keyword evidence="2" id="KW-0808">Transferase</keyword>